<dbReference type="EMBL" id="JARPXL010000001">
    <property type="protein sequence ID" value="MDT2543026.1"/>
    <property type="molecule type" value="Genomic_DNA"/>
</dbReference>
<evidence type="ECO:0000313" key="2">
    <source>
        <dbReference type="EMBL" id="MDT2543026.1"/>
    </source>
</evidence>
<sequence>MKKIAIVGAGPYGLIALDRLIKQASESEKIELLLFDPDGPGGNIWRENQTDQVIMNTVMQHVTLYSEDEGPNLAEWSQKEAPSYLSSLAFGETFFSETNLKENDYCQRRYYGVYQKWFFDELLKTLPENVMVKMVKERVVDLIIEENQIILQASEIYQVDDVILATGHSQNELNQSEEENQNHANKHGLFYQSPGNPSDTQLGYLIEGEPVILRGLGLSFFDYIALFVDRWGGKFFEGEDGCLVYRPSGKEQLLIAGSGRGLPYHARPNNQKKIGEDAQPQILTEKFMTQFNGSAYELFDLLKKEAELIFYQKKLSSTEIDLEAFLSDYRSDDRESVLKKYQIPIESRLDWSVLLNPAKGVSPQAFPNFILEYLKKDITEAELGNQTGPIAAAVDTYKELQAPFNYMLDHEKFTPKEYFDDFFGTFNRNYSFLTIGAPVIRQKQLLALIEAGIVKILAPEMVVEREGGEFLAYSKRAPARFFKTKNFIEARLPATSLKRTKNSLLIRMREKGYLSSHNVPFEGKKHFTGAIKVARETHQVIDQNDKVLPHVYCYGIPLEGLDWLNAASPRPKSEDRVFDLANRIITTIYK</sequence>
<dbReference type="AlphaFoldDB" id="A0AAW8T5F7"/>
<dbReference type="Pfam" id="PF13454">
    <property type="entry name" value="NAD_binding_9"/>
    <property type="match status" value="1"/>
</dbReference>
<protein>
    <submittedName>
        <fullName evidence="2">FAD/NAD(P)-binding protein</fullName>
    </submittedName>
</protein>
<dbReference type="Proteomes" id="UP001254770">
    <property type="component" value="Unassembled WGS sequence"/>
</dbReference>
<accession>A0AAW8T5F7</accession>
<proteinExistence type="predicted"/>
<comment type="caution">
    <text evidence="2">The sequence shown here is derived from an EMBL/GenBank/DDBJ whole genome shotgun (WGS) entry which is preliminary data.</text>
</comment>
<dbReference type="InterPro" id="IPR036188">
    <property type="entry name" value="FAD/NAD-bd_sf"/>
</dbReference>
<dbReference type="InterPro" id="IPR052189">
    <property type="entry name" value="L-asp_N-monooxygenase_NS-form"/>
</dbReference>
<dbReference type="InterPro" id="IPR038732">
    <property type="entry name" value="HpyO/CreE_NAD-binding"/>
</dbReference>
<dbReference type="PANTHER" id="PTHR40254">
    <property type="entry name" value="BLR0577 PROTEIN"/>
    <property type="match status" value="1"/>
</dbReference>
<evidence type="ECO:0000259" key="1">
    <source>
        <dbReference type="Pfam" id="PF13454"/>
    </source>
</evidence>
<dbReference type="PANTHER" id="PTHR40254:SF1">
    <property type="entry name" value="BLR0577 PROTEIN"/>
    <property type="match status" value="1"/>
</dbReference>
<evidence type="ECO:0000313" key="3">
    <source>
        <dbReference type="Proteomes" id="UP001254770"/>
    </source>
</evidence>
<gene>
    <name evidence="2" type="ORF">P7D69_01525</name>
</gene>
<dbReference type="SUPFAM" id="SSF51905">
    <property type="entry name" value="FAD/NAD(P)-binding domain"/>
    <property type="match status" value="1"/>
</dbReference>
<dbReference type="RefSeq" id="WP_222225574.1">
    <property type="nucleotide sequence ID" value="NZ_CP081846.1"/>
</dbReference>
<organism evidence="2 3">
    <name type="scientific">Enterococcus raffinosus</name>
    <dbReference type="NCBI Taxonomy" id="71452"/>
    <lineage>
        <taxon>Bacteria</taxon>
        <taxon>Bacillati</taxon>
        <taxon>Bacillota</taxon>
        <taxon>Bacilli</taxon>
        <taxon>Lactobacillales</taxon>
        <taxon>Enterococcaceae</taxon>
        <taxon>Enterococcus</taxon>
    </lineage>
</organism>
<reference evidence="2" key="1">
    <citation type="submission" date="2023-03" db="EMBL/GenBank/DDBJ databases">
        <authorList>
            <person name="Shen W."/>
            <person name="Cai J."/>
        </authorList>
    </citation>
    <scope>NUCLEOTIDE SEQUENCE</scope>
    <source>
        <strain evidence="2">Y15</strain>
    </source>
</reference>
<feature type="domain" description="FAD-dependent urate hydroxylase HpyO/Asp monooxygenase CreE-like FAD/NAD(P)-binding" evidence="1">
    <location>
        <begin position="5"/>
        <end position="168"/>
    </location>
</feature>
<name>A0AAW8T5F7_9ENTE</name>